<dbReference type="SMART" id="SM00020">
    <property type="entry name" value="Tryp_SPc"/>
    <property type="match status" value="1"/>
</dbReference>
<dbReference type="AlphaFoldDB" id="A0A2T9YWX1"/>
<reference evidence="6 7" key="1">
    <citation type="journal article" date="2018" name="MBio">
        <title>Comparative Genomics Reveals the Core Gene Toolbox for the Fungus-Insect Symbiosis.</title>
        <authorList>
            <person name="Wang Y."/>
            <person name="Stata M."/>
            <person name="Wang W."/>
            <person name="Stajich J.E."/>
            <person name="White M.M."/>
            <person name="Moncalvo J.M."/>
        </authorList>
    </citation>
    <scope>NUCLEOTIDE SEQUENCE [LARGE SCALE GENOMIC DNA]</scope>
    <source>
        <strain evidence="6 7">SWE-8-4</strain>
    </source>
</reference>
<dbReference type="InterPro" id="IPR043504">
    <property type="entry name" value="Peptidase_S1_PA_chymotrypsin"/>
</dbReference>
<keyword evidence="1" id="KW-1015">Disulfide bond</keyword>
<dbReference type="OrthoDB" id="6380398at2759"/>
<dbReference type="InterPro" id="IPR033116">
    <property type="entry name" value="TRYPSIN_SER"/>
</dbReference>
<dbReference type="Gene3D" id="2.40.10.10">
    <property type="entry name" value="Trypsin-like serine proteases"/>
    <property type="match status" value="1"/>
</dbReference>
<dbReference type="InterPro" id="IPR018114">
    <property type="entry name" value="TRYPSIN_HIS"/>
</dbReference>
<dbReference type="PRINTS" id="PR00722">
    <property type="entry name" value="CHYMOTRYPSIN"/>
</dbReference>
<dbReference type="CDD" id="cd00190">
    <property type="entry name" value="Tryp_SPc"/>
    <property type="match status" value="1"/>
</dbReference>
<dbReference type="PROSITE" id="PS50240">
    <property type="entry name" value="TRYPSIN_DOM"/>
    <property type="match status" value="1"/>
</dbReference>
<feature type="compositionally biased region" description="Acidic residues" evidence="3">
    <location>
        <begin position="50"/>
        <end position="61"/>
    </location>
</feature>
<feature type="signal peptide" evidence="4">
    <location>
        <begin position="1"/>
        <end position="19"/>
    </location>
</feature>
<dbReference type="SUPFAM" id="SSF50494">
    <property type="entry name" value="Trypsin-like serine proteases"/>
    <property type="match status" value="1"/>
</dbReference>
<dbReference type="EMBL" id="MBFR01000023">
    <property type="protein sequence ID" value="PVU96842.1"/>
    <property type="molecule type" value="Genomic_DNA"/>
</dbReference>
<comment type="caution">
    <text evidence="6">The sequence shown here is derived from an EMBL/GenBank/DDBJ whole genome shotgun (WGS) entry which is preliminary data.</text>
</comment>
<name>A0A2T9YWX1_9FUNG</name>
<proteinExistence type="predicted"/>
<dbReference type="Pfam" id="PF00089">
    <property type="entry name" value="Trypsin"/>
    <property type="match status" value="1"/>
</dbReference>
<feature type="domain" description="Peptidase S1" evidence="5">
    <location>
        <begin position="112"/>
        <end position="355"/>
    </location>
</feature>
<dbReference type="InterPro" id="IPR001314">
    <property type="entry name" value="Peptidase_S1A"/>
</dbReference>
<evidence type="ECO:0000256" key="3">
    <source>
        <dbReference type="SAM" id="MobiDB-lite"/>
    </source>
</evidence>
<accession>A0A2T9YWX1</accession>
<sequence length="362" mass="39827">MKKHIKFLILFYVSALVAGLDIKNSIRKNRSILENSTESDPPDNGYYVEDNSEDTEEAGESEENKDSKLDENSNTNDPNKAEDSEKEKNNDSADAKEDPGEDEDDTEIITNIINGKIATKKEYPYIVQIFKAKDGKKFNFMCTGSLIGPKHILTAAHCGCDDNRNNLSPSNIRVAVGTVSRLKGNDVKLRKISKIIPLGYKQTPTNDIAVFELSSSVPSNEATPVKLYNYKILNSYTFDVAGFGLVDPVKGILPENLLKVEIKASSSRNCTEFGSGWKSNAGNQFCSENYNGNDSCQGDSGGPVTRKVLGRSYLAGVVSYGVNKNPKSNVDCGPNVISYYTRTSYFINEIAKAMQVSPRSLY</sequence>
<feature type="region of interest" description="Disordered" evidence="3">
    <location>
        <begin position="33"/>
        <end position="107"/>
    </location>
</feature>
<dbReference type="InterPro" id="IPR051333">
    <property type="entry name" value="CLIP_Serine_Protease"/>
</dbReference>
<keyword evidence="2" id="KW-0378">Hydrolase</keyword>
<protein>
    <recommendedName>
        <fullName evidence="5">Peptidase S1 domain-containing protein</fullName>
    </recommendedName>
</protein>
<feature type="compositionally biased region" description="Basic and acidic residues" evidence="3">
    <location>
        <begin position="62"/>
        <end position="71"/>
    </location>
</feature>
<dbReference type="PANTHER" id="PTHR24260:SF136">
    <property type="entry name" value="GH08193P-RELATED"/>
    <property type="match status" value="1"/>
</dbReference>
<keyword evidence="7" id="KW-1185">Reference proteome</keyword>
<dbReference type="GO" id="GO:0006508">
    <property type="term" value="P:proteolysis"/>
    <property type="evidence" value="ECO:0007669"/>
    <property type="project" value="UniProtKB-KW"/>
</dbReference>
<feature type="chain" id="PRO_5015779938" description="Peptidase S1 domain-containing protein" evidence="4">
    <location>
        <begin position="20"/>
        <end position="362"/>
    </location>
</feature>
<dbReference type="PANTHER" id="PTHR24260">
    <property type="match status" value="1"/>
</dbReference>
<dbReference type="GO" id="GO:0004252">
    <property type="term" value="F:serine-type endopeptidase activity"/>
    <property type="evidence" value="ECO:0007669"/>
    <property type="project" value="InterPro"/>
</dbReference>
<dbReference type="InterPro" id="IPR009003">
    <property type="entry name" value="Peptidase_S1_PA"/>
</dbReference>
<evidence type="ECO:0000256" key="1">
    <source>
        <dbReference type="ARBA" id="ARBA00023157"/>
    </source>
</evidence>
<keyword evidence="2" id="KW-0645">Protease</keyword>
<dbReference type="PROSITE" id="PS00135">
    <property type="entry name" value="TRYPSIN_SER"/>
    <property type="match status" value="1"/>
</dbReference>
<dbReference type="PROSITE" id="PS00134">
    <property type="entry name" value="TRYPSIN_HIS"/>
    <property type="match status" value="1"/>
</dbReference>
<feature type="compositionally biased region" description="Basic and acidic residues" evidence="3">
    <location>
        <begin position="79"/>
        <end position="98"/>
    </location>
</feature>
<keyword evidence="4" id="KW-0732">Signal</keyword>
<evidence type="ECO:0000256" key="2">
    <source>
        <dbReference type="RuleBase" id="RU363034"/>
    </source>
</evidence>
<keyword evidence="2" id="KW-0720">Serine protease</keyword>
<organism evidence="6 7">
    <name type="scientific">Smittium simulii</name>
    <dbReference type="NCBI Taxonomy" id="133385"/>
    <lineage>
        <taxon>Eukaryota</taxon>
        <taxon>Fungi</taxon>
        <taxon>Fungi incertae sedis</taxon>
        <taxon>Zoopagomycota</taxon>
        <taxon>Kickxellomycotina</taxon>
        <taxon>Harpellomycetes</taxon>
        <taxon>Harpellales</taxon>
        <taxon>Legeriomycetaceae</taxon>
        <taxon>Smittium</taxon>
    </lineage>
</organism>
<dbReference type="Proteomes" id="UP000245383">
    <property type="component" value="Unassembled WGS sequence"/>
</dbReference>
<dbReference type="InterPro" id="IPR001254">
    <property type="entry name" value="Trypsin_dom"/>
</dbReference>
<evidence type="ECO:0000313" key="7">
    <source>
        <dbReference type="Proteomes" id="UP000245383"/>
    </source>
</evidence>
<evidence type="ECO:0000256" key="4">
    <source>
        <dbReference type="SAM" id="SignalP"/>
    </source>
</evidence>
<evidence type="ECO:0000259" key="5">
    <source>
        <dbReference type="PROSITE" id="PS50240"/>
    </source>
</evidence>
<gene>
    <name evidence="6" type="ORF">BB561_000940</name>
</gene>
<evidence type="ECO:0000313" key="6">
    <source>
        <dbReference type="EMBL" id="PVU96842.1"/>
    </source>
</evidence>
<dbReference type="STRING" id="133385.A0A2T9YWX1"/>